<dbReference type="AlphaFoldDB" id="B9LTW9"/>
<dbReference type="Pfam" id="PF21811">
    <property type="entry name" value="RdfA"/>
    <property type="match status" value="1"/>
</dbReference>
<dbReference type="KEGG" id="hla:Hlac_2591"/>
<evidence type="ECO:0000313" key="2">
    <source>
        <dbReference type="Proteomes" id="UP000000740"/>
    </source>
</evidence>
<dbReference type="InterPro" id="IPR048925">
    <property type="entry name" value="RdfA"/>
</dbReference>
<proteinExistence type="predicted"/>
<sequence>MTDTDDGSGRRNKVARLVDEYDLSGVSDELEARWTATGDDHWSLRDLAATFNRELIEARLDEVDVRLSEREIDAVARSLTGDEVSAADRTQLHRRLERDGVDVDALDRDVVTYQAVRSYLRDHRGVEYERESGDRTTTATKAIQKLRGRLVSVTETKLEGLRNTANLTLGEFRVTIDVRVLCTECDSRYGVAELLSSGGCDCPETSDAKADSEPGE</sequence>
<organism evidence="1 2">
    <name type="scientific">Halorubrum lacusprofundi (strain ATCC 49239 / DSM 5036 / JCM 8891 / ACAM 34)</name>
    <dbReference type="NCBI Taxonomy" id="416348"/>
    <lineage>
        <taxon>Archaea</taxon>
        <taxon>Methanobacteriati</taxon>
        <taxon>Methanobacteriota</taxon>
        <taxon>Stenosarchaea group</taxon>
        <taxon>Halobacteria</taxon>
        <taxon>Halobacteriales</taxon>
        <taxon>Haloferacaceae</taxon>
        <taxon>Halorubrum</taxon>
    </lineage>
</organism>
<accession>B9LTW9</accession>
<dbReference type="GeneID" id="7399816"/>
<evidence type="ECO:0000313" key="1">
    <source>
        <dbReference type="EMBL" id="ACM58163.1"/>
    </source>
</evidence>
<keyword evidence="2" id="KW-1185">Reference proteome</keyword>
<dbReference type="Proteomes" id="UP000000740">
    <property type="component" value="Chromosome 1"/>
</dbReference>
<name>B9LTW9_HALLT</name>
<dbReference type="EMBL" id="CP001365">
    <property type="protein sequence ID" value="ACM58163.1"/>
    <property type="molecule type" value="Genomic_DNA"/>
</dbReference>
<protein>
    <submittedName>
        <fullName evidence="1">Uncharacterized protein</fullName>
    </submittedName>
</protein>
<reference evidence="1 2" key="1">
    <citation type="journal article" date="2016" name="Stand. Genomic Sci.">
        <title>Complete genome sequence of the Antarctic Halorubrum lacusprofundi type strain ACAM 34.</title>
        <authorList>
            <person name="Anderson I.J."/>
            <person name="DasSarma P."/>
            <person name="Lucas S."/>
            <person name="Copeland A."/>
            <person name="Lapidus A."/>
            <person name="Del Rio T.G."/>
            <person name="Tice H."/>
            <person name="Dalin E."/>
            <person name="Bruce D.C."/>
            <person name="Goodwin L."/>
            <person name="Pitluck S."/>
            <person name="Sims D."/>
            <person name="Brettin T.S."/>
            <person name="Detter J.C."/>
            <person name="Han C.S."/>
            <person name="Larimer F."/>
            <person name="Hauser L."/>
            <person name="Land M."/>
            <person name="Ivanova N."/>
            <person name="Richardson P."/>
            <person name="Cavicchioli R."/>
            <person name="DasSarma S."/>
            <person name="Woese C.R."/>
            <person name="Kyrpides N.C."/>
        </authorList>
    </citation>
    <scope>NUCLEOTIDE SEQUENCE [LARGE SCALE GENOMIC DNA]</scope>
    <source>
        <strain evidence="2">ATCC 49239 / DSM 5036 / JCM 8891 / ACAM 34</strain>
    </source>
</reference>
<dbReference type="RefSeq" id="WP_015911275.1">
    <property type="nucleotide sequence ID" value="NC_012029.1"/>
</dbReference>
<dbReference type="HOGENOM" id="CLU_099321_0_0_2"/>
<dbReference type="eggNOG" id="arCOG02804">
    <property type="taxonomic scope" value="Archaea"/>
</dbReference>
<gene>
    <name evidence="1" type="ordered locus">Hlac_2591</name>
</gene>